<sequence>MFCTVSHTDRIQCLRSEPGSRSVHPKGKPLWEKKVCQLFSSSGIFPHNPMCDNTTTELIRSLARRMDLLDLLLETSPVRPAAVCKKMEDLIRQANIARSQLQLLGSYSMETETAQQGISKGQVFVAAAAAFRLDHAEISPK</sequence>
<reference evidence="1" key="1">
    <citation type="submission" date="2023-01" db="EMBL/GenBank/DDBJ databases">
        <title>Exophiala dermititidis isolated from Cystic Fibrosis Patient.</title>
        <authorList>
            <person name="Kurbessoian T."/>
            <person name="Crocker A."/>
            <person name="Murante D."/>
            <person name="Hogan D.A."/>
            <person name="Stajich J.E."/>
        </authorList>
    </citation>
    <scope>NUCLEOTIDE SEQUENCE</scope>
    <source>
        <strain evidence="1">Ex8</strain>
    </source>
</reference>
<protein>
    <submittedName>
        <fullName evidence="1">Uncharacterized protein</fullName>
    </submittedName>
</protein>
<dbReference type="EMBL" id="JAJGCB010000001">
    <property type="protein sequence ID" value="KAJ8995498.1"/>
    <property type="molecule type" value="Genomic_DNA"/>
</dbReference>
<comment type="caution">
    <text evidence="1">The sequence shown here is derived from an EMBL/GenBank/DDBJ whole genome shotgun (WGS) entry which is preliminary data.</text>
</comment>
<proteinExistence type="predicted"/>
<name>A0AAN6F2D1_EXODE</name>
<evidence type="ECO:0000313" key="1">
    <source>
        <dbReference type="EMBL" id="KAJ8995498.1"/>
    </source>
</evidence>
<dbReference type="Proteomes" id="UP001161757">
    <property type="component" value="Unassembled WGS sequence"/>
</dbReference>
<organism evidence="1 2">
    <name type="scientific">Exophiala dermatitidis</name>
    <name type="common">Black yeast-like fungus</name>
    <name type="synonym">Wangiella dermatitidis</name>
    <dbReference type="NCBI Taxonomy" id="5970"/>
    <lineage>
        <taxon>Eukaryota</taxon>
        <taxon>Fungi</taxon>
        <taxon>Dikarya</taxon>
        <taxon>Ascomycota</taxon>
        <taxon>Pezizomycotina</taxon>
        <taxon>Eurotiomycetes</taxon>
        <taxon>Chaetothyriomycetidae</taxon>
        <taxon>Chaetothyriales</taxon>
        <taxon>Herpotrichiellaceae</taxon>
        <taxon>Exophiala</taxon>
    </lineage>
</organism>
<evidence type="ECO:0000313" key="2">
    <source>
        <dbReference type="Proteomes" id="UP001161757"/>
    </source>
</evidence>
<dbReference type="AlphaFoldDB" id="A0AAN6F2D1"/>
<accession>A0AAN6F2D1</accession>
<gene>
    <name evidence="1" type="ORF">HRR80_000266</name>
</gene>